<reference evidence="1 2" key="1">
    <citation type="journal article" date="2015" name="Int. J. Syst. Evol. Microbiol.">
        <title>Burkholderia monticola sp. nov., isolated from mountain soil.</title>
        <authorList>
            <person name="Baek I."/>
            <person name="Seo B."/>
            <person name="Lee I."/>
            <person name="Yi H."/>
            <person name="Chun J."/>
        </authorList>
    </citation>
    <scope>NUCLEOTIDE SEQUENCE [LARGE SCALE GENOMIC DNA]</scope>
    <source>
        <strain evidence="1 2">JC2948</strain>
    </source>
</reference>
<proteinExistence type="predicted"/>
<comment type="caution">
    <text evidence="1">The sequence shown here is derived from an EMBL/GenBank/DDBJ whole genome shotgun (WGS) entry which is preliminary data.</text>
</comment>
<protein>
    <submittedName>
        <fullName evidence="1">Uncharacterized protein</fullName>
    </submittedName>
</protein>
<sequence>MVGATRARWTASWPTSLITPDRRKTKAQRALPEVGDPVRGWSAICSMSLAKEVSAPLLALFVALLPCLQAACVQGARHG</sequence>
<evidence type="ECO:0000313" key="1">
    <source>
        <dbReference type="EMBL" id="KXU82898.1"/>
    </source>
</evidence>
<gene>
    <name evidence="1" type="ORF">CI15_27625</name>
</gene>
<organism evidence="1 2">
    <name type="scientific">Paraburkholderia monticola</name>
    <dbReference type="NCBI Taxonomy" id="1399968"/>
    <lineage>
        <taxon>Bacteria</taxon>
        <taxon>Pseudomonadati</taxon>
        <taxon>Pseudomonadota</taxon>
        <taxon>Betaproteobacteria</taxon>
        <taxon>Burkholderiales</taxon>
        <taxon>Burkholderiaceae</taxon>
        <taxon>Paraburkholderia</taxon>
    </lineage>
</organism>
<dbReference type="Proteomes" id="UP000075613">
    <property type="component" value="Unassembled WGS sequence"/>
</dbReference>
<dbReference type="AlphaFoldDB" id="A0A149PD04"/>
<keyword evidence="2" id="KW-1185">Reference proteome</keyword>
<name>A0A149PD04_9BURK</name>
<evidence type="ECO:0000313" key="2">
    <source>
        <dbReference type="Proteomes" id="UP000075613"/>
    </source>
</evidence>
<dbReference type="EMBL" id="LRBG01000038">
    <property type="protein sequence ID" value="KXU82898.1"/>
    <property type="molecule type" value="Genomic_DNA"/>
</dbReference>
<accession>A0A149PD04</accession>